<dbReference type="PANTHER" id="PTHR11085">
    <property type="entry name" value="NAD-DEPENDENT PROTEIN DEACYLASE SIRTUIN-5, MITOCHONDRIAL-RELATED"/>
    <property type="match status" value="1"/>
</dbReference>
<proteinExistence type="predicted"/>
<feature type="binding site" evidence="6">
    <location>
        <position position="137"/>
    </location>
    <ligand>
        <name>Zn(2+)</name>
        <dbReference type="ChEBI" id="CHEBI:29105"/>
    </ligand>
</feature>
<dbReference type="InterPro" id="IPR029035">
    <property type="entry name" value="DHS-like_NAD/FAD-binding_dom"/>
</dbReference>
<feature type="binding site" evidence="6">
    <location>
        <position position="175"/>
    </location>
    <ligand>
        <name>Zn(2+)</name>
        <dbReference type="ChEBI" id="CHEBI:29105"/>
    </ligand>
</feature>
<evidence type="ECO:0000256" key="3">
    <source>
        <dbReference type="ARBA" id="ARBA00022723"/>
    </source>
</evidence>
<dbReference type="InterPro" id="IPR026590">
    <property type="entry name" value="Ssirtuin_cat_dom"/>
</dbReference>
<feature type="domain" description="Deacetylase sirtuin-type" evidence="8">
    <location>
        <begin position="1"/>
        <end position="276"/>
    </location>
</feature>
<evidence type="ECO:0000256" key="7">
    <source>
        <dbReference type="SAM" id="MobiDB-lite"/>
    </source>
</evidence>
<evidence type="ECO:0000256" key="5">
    <source>
        <dbReference type="ARBA" id="ARBA00023027"/>
    </source>
</evidence>
<name>A0ABR2KID0_9EUKA</name>
<comment type="cofactor">
    <cofactor evidence="1">
        <name>Zn(2+)</name>
        <dbReference type="ChEBI" id="CHEBI:29105"/>
    </cofactor>
</comment>
<feature type="binding site" evidence="6">
    <location>
        <position position="169"/>
    </location>
    <ligand>
        <name>Zn(2+)</name>
        <dbReference type="ChEBI" id="CHEBI:29105"/>
    </ligand>
</feature>
<feature type="active site" description="Proton acceptor" evidence="6">
    <location>
        <position position="129"/>
    </location>
</feature>
<feature type="region of interest" description="Disordered" evidence="7">
    <location>
        <begin position="306"/>
        <end position="356"/>
    </location>
</feature>
<dbReference type="PROSITE" id="PS50305">
    <property type="entry name" value="SIRTUIN"/>
    <property type="match status" value="1"/>
</dbReference>
<evidence type="ECO:0000256" key="1">
    <source>
        <dbReference type="ARBA" id="ARBA00001947"/>
    </source>
</evidence>
<keyword evidence="4 6" id="KW-0862">Zinc</keyword>
<gene>
    <name evidence="9" type="ORF">M9Y10_035345</name>
</gene>
<keyword evidence="5" id="KW-0520">NAD</keyword>
<evidence type="ECO:0000313" key="10">
    <source>
        <dbReference type="Proteomes" id="UP001470230"/>
    </source>
</evidence>
<evidence type="ECO:0000256" key="2">
    <source>
        <dbReference type="ARBA" id="ARBA00022679"/>
    </source>
</evidence>
<protein>
    <recommendedName>
        <fullName evidence="8">Deacetylase sirtuin-type domain-containing protein</fullName>
    </recommendedName>
</protein>
<keyword evidence="3 6" id="KW-0479">Metal-binding</keyword>
<dbReference type="Gene3D" id="3.30.1600.10">
    <property type="entry name" value="SIR2/SIRT2 'Small Domain"/>
    <property type="match status" value="1"/>
</dbReference>
<reference evidence="9 10" key="1">
    <citation type="submission" date="2024-04" db="EMBL/GenBank/DDBJ databases">
        <title>Tritrichomonas musculus Genome.</title>
        <authorList>
            <person name="Alves-Ferreira E."/>
            <person name="Grigg M."/>
            <person name="Lorenzi H."/>
            <person name="Galac M."/>
        </authorList>
    </citation>
    <scope>NUCLEOTIDE SEQUENCE [LARGE SCALE GENOMIC DNA]</scope>
    <source>
        <strain evidence="9 10">EAF2021</strain>
    </source>
</reference>
<dbReference type="SUPFAM" id="SSF52467">
    <property type="entry name" value="DHS-like NAD/FAD-binding domain"/>
    <property type="match status" value="1"/>
</dbReference>
<dbReference type="InterPro" id="IPR026591">
    <property type="entry name" value="Sirtuin_cat_small_dom_sf"/>
</dbReference>
<dbReference type="PANTHER" id="PTHR11085:SF6">
    <property type="entry name" value="NAD-DEPENDENT PROTEIN DEACETYLASE SIRTUIN-2"/>
    <property type="match status" value="1"/>
</dbReference>
<keyword evidence="2" id="KW-0808">Transferase</keyword>
<evidence type="ECO:0000256" key="4">
    <source>
        <dbReference type="ARBA" id="ARBA00022833"/>
    </source>
</evidence>
<evidence type="ECO:0000259" key="8">
    <source>
        <dbReference type="PROSITE" id="PS50305"/>
    </source>
</evidence>
<evidence type="ECO:0000256" key="6">
    <source>
        <dbReference type="PROSITE-ProRule" id="PRU00236"/>
    </source>
</evidence>
<comment type="caution">
    <text evidence="9">The sequence shown here is derived from an EMBL/GenBank/DDBJ whole genome shotgun (WGS) entry which is preliminary data.</text>
</comment>
<organism evidence="9 10">
    <name type="scientific">Tritrichomonas musculus</name>
    <dbReference type="NCBI Taxonomy" id="1915356"/>
    <lineage>
        <taxon>Eukaryota</taxon>
        <taxon>Metamonada</taxon>
        <taxon>Parabasalia</taxon>
        <taxon>Tritrichomonadida</taxon>
        <taxon>Tritrichomonadidae</taxon>
        <taxon>Tritrichomonas</taxon>
    </lineage>
</organism>
<keyword evidence="10" id="KW-1185">Reference proteome</keyword>
<dbReference type="InterPro" id="IPR003000">
    <property type="entry name" value="Sirtuin"/>
</dbReference>
<dbReference type="Pfam" id="PF02146">
    <property type="entry name" value="SIR2"/>
    <property type="match status" value="1"/>
</dbReference>
<sequence>MEKLVELITSGNIHNVIVMAGAGISVASGIPDFRSPQVGLYASIKNVAELHHHDPTFVFQLEVFEKDPKPFWWIFSKMWPATAAALPTQFHFLISLLYSHNLLLRCYTQNIDGLEKLAGVPDEKAIHAHGVLDKCHCLKCGKEYPIGYCIPQMNANLANPNATIENAICPVCTSCGSSLIKPDVVFFHEDLPDEFFDQFPIDFEKADLLIIAGTSLEVYPFASLPGKVNHDVPRFLINKTMVKNSRKFNFSSDRDWFIPGDCQVFAKDLCEVLGWDLSLKTLIANRVTIGHKWSIPTPIINQNLNQGQNQVQPNPTQQNLNQNQTQPNLNQNQIQPNLNQNQTQPNLNQNQTQPNLNQNQIQPNLIQNQTQPNLIEQNQTQQNLIQNQIIQNPIQQNSFQPILNQNIPQNQFHL</sequence>
<dbReference type="InterPro" id="IPR050134">
    <property type="entry name" value="NAD-dep_sirtuin_deacylases"/>
</dbReference>
<dbReference type="Gene3D" id="3.40.50.1220">
    <property type="entry name" value="TPP-binding domain"/>
    <property type="match status" value="1"/>
</dbReference>
<evidence type="ECO:0000313" key="9">
    <source>
        <dbReference type="EMBL" id="KAK8890568.1"/>
    </source>
</evidence>
<dbReference type="Proteomes" id="UP001470230">
    <property type="component" value="Unassembled WGS sequence"/>
</dbReference>
<accession>A0ABR2KID0</accession>
<dbReference type="EMBL" id="JAPFFF010000005">
    <property type="protein sequence ID" value="KAK8890568.1"/>
    <property type="molecule type" value="Genomic_DNA"/>
</dbReference>
<feature type="binding site" evidence="6">
    <location>
        <position position="140"/>
    </location>
    <ligand>
        <name>Zn(2+)</name>
        <dbReference type="ChEBI" id="CHEBI:29105"/>
    </ligand>
</feature>